<dbReference type="Proteomes" id="UP000076420">
    <property type="component" value="Unassembled WGS sequence"/>
</dbReference>
<dbReference type="PRINTS" id="PR00116">
    <property type="entry name" value="ARGINASE"/>
</dbReference>
<feature type="binding site" evidence="10">
    <location>
        <position position="281"/>
    </location>
    <ligand>
        <name>Mn(2+)</name>
        <dbReference type="ChEBI" id="CHEBI:29035"/>
        <label>1</label>
    </ligand>
</feature>
<dbReference type="Gene3D" id="3.40.800.10">
    <property type="entry name" value="Ureohydrolase domain"/>
    <property type="match status" value="1"/>
</dbReference>
<keyword evidence="8 10" id="KW-0464">Manganese</keyword>
<evidence type="ECO:0000256" key="11">
    <source>
        <dbReference type="PROSITE-ProRule" id="PRU00742"/>
    </source>
</evidence>
<dbReference type="InterPro" id="IPR014033">
    <property type="entry name" value="Arginase"/>
</dbReference>
<evidence type="ECO:0000256" key="2">
    <source>
        <dbReference type="ARBA" id="ARBA00012168"/>
    </source>
</evidence>
<dbReference type="GO" id="GO:0010121">
    <property type="term" value="P:L-arginine catabolic process to proline via ornithine"/>
    <property type="evidence" value="ECO:0007669"/>
    <property type="project" value="UniProtKB-ARBA"/>
</dbReference>
<dbReference type="VEuPathDB" id="VectorBase:BGLAX_031383"/>
<evidence type="ECO:0000256" key="3">
    <source>
        <dbReference type="ARBA" id="ARBA00018123"/>
    </source>
</evidence>
<organism evidence="14 15">
    <name type="scientific">Biomphalaria glabrata</name>
    <name type="common">Bloodfluke planorb</name>
    <name type="synonym">Freshwater snail</name>
    <dbReference type="NCBI Taxonomy" id="6526"/>
    <lineage>
        <taxon>Eukaryota</taxon>
        <taxon>Metazoa</taxon>
        <taxon>Spiralia</taxon>
        <taxon>Lophotrochozoa</taxon>
        <taxon>Mollusca</taxon>
        <taxon>Gastropoda</taxon>
        <taxon>Heterobranchia</taxon>
        <taxon>Euthyneura</taxon>
        <taxon>Panpulmonata</taxon>
        <taxon>Hygrophila</taxon>
        <taxon>Lymnaeoidea</taxon>
        <taxon>Planorbidae</taxon>
        <taxon>Biomphalaria</taxon>
    </lineage>
</organism>
<evidence type="ECO:0000313" key="15">
    <source>
        <dbReference type="Proteomes" id="UP000076420"/>
    </source>
</evidence>
<dbReference type="Pfam" id="PF00491">
    <property type="entry name" value="Arginase"/>
    <property type="match status" value="1"/>
</dbReference>
<feature type="binding site" evidence="10">
    <location>
        <position position="279"/>
    </location>
    <ligand>
        <name>Mn(2+)</name>
        <dbReference type="ChEBI" id="CHEBI:29035"/>
        <label>1</label>
    </ligand>
</feature>
<evidence type="ECO:0000256" key="5">
    <source>
        <dbReference type="ARBA" id="ARBA00022503"/>
    </source>
</evidence>
<dbReference type="GO" id="GO:0005829">
    <property type="term" value="C:cytosol"/>
    <property type="evidence" value="ECO:0007669"/>
    <property type="project" value="TreeGrafter"/>
</dbReference>
<dbReference type="PANTHER" id="PTHR43782:SF3">
    <property type="entry name" value="ARGINASE"/>
    <property type="match status" value="1"/>
</dbReference>
<dbReference type="KEGG" id="bgt:106060664"/>
<dbReference type="AlphaFoldDB" id="A0A2C9M9J1"/>
<evidence type="ECO:0000256" key="4">
    <source>
        <dbReference type="ARBA" id="ARBA00022436"/>
    </source>
</evidence>
<evidence type="ECO:0000256" key="8">
    <source>
        <dbReference type="ARBA" id="ARBA00023211"/>
    </source>
</evidence>
<dbReference type="PIRSF" id="PIRSF036979">
    <property type="entry name" value="Arginase"/>
    <property type="match status" value="1"/>
</dbReference>
<comment type="similarity">
    <text evidence="11 12">Belongs to the arginase family.</text>
</comment>
<evidence type="ECO:0000256" key="12">
    <source>
        <dbReference type="RuleBase" id="RU003684"/>
    </source>
</evidence>
<evidence type="ECO:0000256" key="13">
    <source>
        <dbReference type="RuleBase" id="RU361159"/>
    </source>
</evidence>
<dbReference type="PANTHER" id="PTHR43782">
    <property type="entry name" value="ARGINASE"/>
    <property type="match status" value="1"/>
</dbReference>
<dbReference type="FunFam" id="3.40.800.10:FF:000005">
    <property type="entry name" value="Arginase"/>
    <property type="match status" value="1"/>
</dbReference>
<dbReference type="GO" id="GO:0000050">
    <property type="term" value="P:urea cycle"/>
    <property type="evidence" value="ECO:0007669"/>
    <property type="project" value="UniProtKB-UniPathway"/>
</dbReference>
<dbReference type="UniPathway" id="UPA00158">
    <property type="reaction ID" value="UER00270"/>
</dbReference>
<dbReference type="InterPro" id="IPR020855">
    <property type="entry name" value="Ureohydrolase_Mn_BS"/>
</dbReference>
<dbReference type="GO" id="GO:0005634">
    <property type="term" value="C:nucleus"/>
    <property type="evidence" value="ECO:0007669"/>
    <property type="project" value="TreeGrafter"/>
</dbReference>
<reference evidence="14" key="1">
    <citation type="submission" date="2020-05" db="UniProtKB">
        <authorList>
            <consortium name="EnsemblMetazoa"/>
        </authorList>
    </citation>
    <scope>IDENTIFICATION</scope>
    <source>
        <strain evidence="14">BB02</strain>
    </source>
</reference>
<dbReference type="SUPFAM" id="SSF52768">
    <property type="entry name" value="Arginase/deacetylase"/>
    <property type="match status" value="1"/>
</dbReference>
<comment type="catalytic activity">
    <reaction evidence="9 13">
        <text>L-arginine + H2O = urea + L-ornithine</text>
        <dbReference type="Rhea" id="RHEA:20569"/>
        <dbReference type="ChEBI" id="CHEBI:15377"/>
        <dbReference type="ChEBI" id="CHEBI:16199"/>
        <dbReference type="ChEBI" id="CHEBI:32682"/>
        <dbReference type="ChEBI" id="CHEBI:46911"/>
        <dbReference type="EC" id="3.5.3.1"/>
    </reaction>
</comment>
<proteinExistence type="inferred from homology"/>
<sequence length="367" mass="40542">MVPGRGLIHRVGVRTLGTAFRMAALKWKLDIEPHFKYLQPYFQIMPQQQNNKETLGVIGFPFSKGQPRNGTEHGPNVLREAGIITSLQSLGVNVIDHGDIEIEVVPRDEPMKNVRNPRTVAAANKKLSDAVAKLVKMNQSVLALGGDHCMAIGSIHGHAQVEPNLVVVWVDAHADVNTPLTSVSGNIHGMPLSFLLKELEEFVPKVPGFEWCKPCLSVRDLVYIGLRDVDPAERLIIEKFGIHAYSMQEVDKYGIKEVVERALNQVDPSGVRPIHVSFDVDAMDPTLTPATGTPVSGGLSLRESFYLAEEISNTGRLSVLDIAEVNPLLSTEDKRKLTVINTTDVSTKFYGYRRQGNAPRDYELPKP</sequence>
<keyword evidence="4 13" id="KW-0835">Urea cycle</keyword>
<evidence type="ECO:0000256" key="7">
    <source>
        <dbReference type="ARBA" id="ARBA00022801"/>
    </source>
</evidence>
<dbReference type="GO" id="GO:0030145">
    <property type="term" value="F:manganese ion binding"/>
    <property type="evidence" value="ECO:0007669"/>
    <property type="project" value="TreeGrafter"/>
</dbReference>
<accession>A0A2C9M9J1</accession>
<dbReference type="STRING" id="6526.A0A2C9M9J1"/>
<dbReference type="OrthoDB" id="9992747at2759"/>
<dbReference type="CDD" id="cd09989">
    <property type="entry name" value="Arginase"/>
    <property type="match status" value="1"/>
</dbReference>
<dbReference type="GO" id="GO:0004053">
    <property type="term" value="F:arginase activity"/>
    <property type="evidence" value="ECO:0007669"/>
    <property type="project" value="UniProtKB-EC"/>
</dbReference>
<feature type="binding site" evidence="10">
    <location>
        <position position="175"/>
    </location>
    <ligand>
        <name>Mn(2+)</name>
        <dbReference type="ChEBI" id="CHEBI:29035"/>
        <label>1</label>
    </ligand>
</feature>
<protein>
    <recommendedName>
        <fullName evidence="3 13">Arginase</fullName>
        <ecNumber evidence="2 13">3.5.3.1</ecNumber>
    </recommendedName>
</protein>
<evidence type="ECO:0000313" key="14">
    <source>
        <dbReference type="EnsemblMetazoa" id="BGLB040100-PB"/>
    </source>
</evidence>
<evidence type="ECO:0000256" key="9">
    <source>
        <dbReference type="ARBA" id="ARBA00047391"/>
    </source>
</evidence>
<feature type="binding site" evidence="10">
    <location>
        <position position="148"/>
    </location>
    <ligand>
        <name>Mn(2+)</name>
        <dbReference type="ChEBI" id="CHEBI:29035"/>
        <label>1</label>
    </ligand>
</feature>
<gene>
    <name evidence="14" type="primary">106060664</name>
</gene>
<evidence type="ECO:0000256" key="1">
    <source>
        <dbReference type="ARBA" id="ARBA00005098"/>
    </source>
</evidence>
<dbReference type="VEuPathDB" id="VectorBase:BGLB040100"/>
<feature type="binding site" evidence="10">
    <location>
        <position position="171"/>
    </location>
    <ligand>
        <name>Mn(2+)</name>
        <dbReference type="ChEBI" id="CHEBI:29035"/>
        <label>1</label>
    </ligand>
</feature>
<comment type="pathway">
    <text evidence="1 13">Nitrogen metabolism; urea cycle; L-ornithine and urea from L-arginine: step 1/1.</text>
</comment>
<feature type="binding site" evidence="10">
    <location>
        <position position="173"/>
    </location>
    <ligand>
        <name>Mn(2+)</name>
        <dbReference type="ChEBI" id="CHEBI:29035"/>
        <label>1</label>
    </ligand>
</feature>
<evidence type="ECO:0000256" key="10">
    <source>
        <dbReference type="PIRSR" id="PIRSR036979-1"/>
    </source>
</evidence>
<keyword evidence="6 10" id="KW-0479">Metal-binding</keyword>
<evidence type="ECO:0000256" key="6">
    <source>
        <dbReference type="ARBA" id="ARBA00022723"/>
    </source>
</evidence>
<dbReference type="EnsemblMetazoa" id="BGLB040100-RB">
    <property type="protein sequence ID" value="BGLB040100-PB"/>
    <property type="gene ID" value="BGLB040100"/>
</dbReference>
<dbReference type="InterPro" id="IPR006035">
    <property type="entry name" value="Ureohydrolase"/>
</dbReference>
<dbReference type="EC" id="3.5.3.1" evidence="2 13"/>
<keyword evidence="7 12" id="KW-0378">Hydrolase</keyword>
<dbReference type="PROSITE" id="PS51409">
    <property type="entry name" value="ARGINASE_2"/>
    <property type="match status" value="1"/>
</dbReference>
<name>A0A2C9M9J1_BIOGL</name>
<dbReference type="InterPro" id="IPR023696">
    <property type="entry name" value="Ureohydrolase_dom_sf"/>
</dbReference>
<dbReference type="PROSITE" id="PS01053">
    <property type="entry name" value="ARGINASE_1"/>
    <property type="match status" value="1"/>
</dbReference>
<keyword evidence="5 13" id="KW-0056">Arginine metabolism</keyword>
<comment type="cofactor">
    <cofactor evidence="10 13">
        <name>Mn(2+)</name>
        <dbReference type="ChEBI" id="CHEBI:29035"/>
    </cofactor>
    <text evidence="10 13">Binds 2 manganese ions per subunit.</text>
</comment>
<dbReference type="NCBIfam" id="TIGR01229">
    <property type="entry name" value="rocF_arginase"/>
    <property type="match status" value="1"/>
</dbReference>